<dbReference type="EMBL" id="BKAJ01000382">
    <property type="protein sequence ID" value="GEP62224.1"/>
    <property type="molecule type" value="Genomic_DNA"/>
</dbReference>
<dbReference type="PANTHER" id="PTHR13604:SF0">
    <property type="entry name" value="ABASIC SITE PROCESSING PROTEIN HMCES"/>
    <property type="match status" value="1"/>
</dbReference>
<dbReference type="Proteomes" id="UP000321058">
    <property type="component" value="Unassembled WGS sequence"/>
</dbReference>
<comment type="caution">
    <text evidence="9">The sequence shown here is derived from an EMBL/GenBank/DDBJ whole genome shotgun (WGS) entry which is preliminary data.</text>
</comment>
<dbReference type="InterPro" id="IPR036590">
    <property type="entry name" value="SRAP-like"/>
</dbReference>
<comment type="similarity">
    <text evidence="1 8">Belongs to the SOS response-associated peptidase family.</text>
</comment>
<sequence>MCGRYTHLLTWSQIVELYRLTLPDEPKELRPSYNVAPTHVMPIIRPSGNGRELIMARWGLVPFWLKPDQLGKQPYSTINARDDRIQTAPTYREPFKKRRCLVPASGWYEWQKIDAKTKKPHHFQPVAKPFAFAGVWDVWKGDGKEPASRL</sequence>
<keyword evidence="5" id="KW-0190">Covalent protein-DNA linkage</keyword>
<dbReference type="GO" id="GO:0003697">
    <property type="term" value="F:single-stranded DNA binding"/>
    <property type="evidence" value="ECO:0007669"/>
    <property type="project" value="InterPro"/>
</dbReference>
<dbReference type="Gene3D" id="3.90.1680.10">
    <property type="entry name" value="SOS response associated peptidase-like"/>
    <property type="match status" value="1"/>
</dbReference>
<dbReference type="GO" id="GO:0006508">
    <property type="term" value="P:proteolysis"/>
    <property type="evidence" value="ECO:0007669"/>
    <property type="project" value="UniProtKB-KW"/>
</dbReference>
<keyword evidence="7" id="KW-0456">Lyase</keyword>
<evidence type="ECO:0000256" key="7">
    <source>
        <dbReference type="ARBA" id="ARBA00023239"/>
    </source>
</evidence>
<dbReference type="PANTHER" id="PTHR13604">
    <property type="entry name" value="DC12-RELATED"/>
    <property type="match status" value="1"/>
</dbReference>
<name>A0A512NTE7_9HYPH</name>
<evidence type="ECO:0000313" key="10">
    <source>
        <dbReference type="Proteomes" id="UP000321058"/>
    </source>
</evidence>
<dbReference type="GO" id="GO:0016829">
    <property type="term" value="F:lyase activity"/>
    <property type="evidence" value="ECO:0007669"/>
    <property type="project" value="UniProtKB-KW"/>
</dbReference>
<keyword evidence="10" id="KW-1185">Reference proteome</keyword>
<dbReference type="GO" id="GO:0106300">
    <property type="term" value="P:protein-DNA covalent cross-linking repair"/>
    <property type="evidence" value="ECO:0007669"/>
    <property type="project" value="InterPro"/>
</dbReference>
<evidence type="ECO:0000256" key="6">
    <source>
        <dbReference type="ARBA" id="ARBA00023125"/>
    </source>
</evidence>
<gene>
    <name evidence="9" type="ORF">RSO01_93900</name>
</gene>
<keyword evidence="6" id="KW-0238">DNA-binding</keyword>
<evidence type="ECO:0000256" key="8">
    <source>
        <dbReference type="RuleBase" id="RU364100"/>
    </source>
</evidence>
<dbReference type="InterPro" id="IPR003738">
    <property type="entry name" value="SRAP"/>
</dbReference>
<organism evidence="9 10">
    <name type="scientific">Reyranella soli</name>
    <dbReference type="NCBI Taxonomy" id="1230389"/>
    <lineage>
        <taxon>Bacteria</taxon>
        <taxon>Pseudomonadati</taxon>
        <taxon>Pseudomonadota</taxon>
        <taxon>Alphaproteobacteria</taxon>
        <taxon>Hyphomicrobiales</taxon>
        <taxon>Reyranellaceae</taxon>
        <taxon>Reyranella</taxon>
    </lineage>
</organism>
<evidence type="ECO:0000256" key="1">
    <source>
        <dbReference type="ARBA" id="ARBA00008136"/>
    </source>
</evidence>
<keyword evidence="2 8" id="KW-0645">Protease</keyword>
<evidence type="ECO:0000256" key="4">
    <source>
        <dbReference type="ARBA" id="ARBA00022801"/>
    </source>
</evidence>
<reference evidence="9 10" key="1">
    <citation type="submission" date="2019-07" db="EMBL/GenBank/DDBJ databases">
        <title>Whole genome shotgun sequence of Reyranella soli NBRC 108950.</title>
        <authorList>
            <person name="Hosoyama A."/>
            <person name="Uohara A."/>
            <person name="Ohji S."/>
            <person name="Ichikawa N."/>
        </authorList>
    </citation>
    <scope>NUCLEOTIDE SEQUENCE [LARGE SCALE GENOMIC DNA]</scope>
    <source>
        <strain evidence="9 10">NBRC 108950</strain>
    </source>
</reference>
<dbReference type="Pfam" id="PF02586">
    <property type="entry name" value="SRAP"/>
    <property type="match status" value="1"/>
</dbReference>
<evidence type="ECO:0000256" key="3">
    <source>
        <dbReference type="ARBA" id="ARBA00022763"/>
    </source>
</evidence>
<keyword evidence="3" id="KW-0227">DNA damage</keyword>
<accession>A0A512NTE7</accession>
<evidence type="ECO:0000313" key="9">
    <source>
        <dbReference type="EMBL" id="GEP62224.1"/>
    </source>
</evidence>
<dbReference type="SUPFAM" id="SSF143081">
    <property type="entry name" value="BB1717-like"/>
    <property type="match status" value="1"/>
</dbReference>
<dbReference type="EC" id="3.4.-.-" evidence="8"/>
<keyword evidence="4 8" id="KW-0378">Hydrolase</keyword>
<evidence type="ECO:0000256" key="2">
    <source>
        <dbReference type="ARBA" id="ARBA00022670"/>
    </source>
</evidence>
<protein>
    <recommendedName>
        <fullName evidence="8">Abasic site processing protein</fullName>
        <ecNumber evidence="8">3.4.-.-</ecNumber>
    </recommendedName>
</protein>
<proteinExistence type="inferred from homology"/>
<evidence type="ECO:0000256" key="5">
    <source>
        <dbReference type="ARBA" id="ARBA00023124"/>
    </source>
</evidence>
<dbReference type="GO" id="GO:0008233">
    <property type="term" value="F:peptidase activity"/>
    <property type="evidence" value="ECO:0007669"/>
    <property type="project" value="UniProtKB-KW"/>
</dbReference>
<dbReference type="RefSeq" id="WP_170303907.1">
    <property type="nucleotide sequence ID" value="NZ_BKAJ01000382.1"/>
</dbReference>
<dbReference type="AlphaFoldDB" id="A0A512NTE7"/>